<dbReference type="Proteomes" id="UP000708208">
    <property type="component" value="Unassembled WGS sequence"/>
</dbReference>
<evidence type="ECO:0000256" key="1">
    <source>
        <dbReference type="SAM" id="Phobius"/>
    </source>
</evidence>
<protein>
    <submittedName>
        <fullName evidence="2">Uncharacterized protein</fullName>
    </submittedName>
</protein>
<dbReference type="EMBL" id="CAJVCH010284653">
    <property type="protein sequence ID" value="CAG7784861.1"/>
    <property type="molecule type" value="Genomic_DNA"/>
</dbReference>
<keyword evidence="1" id="KW-0812">Transmembrane</keyword>
<proteinExistence type="predicted"/>
<keyword evidence="1" id="KW-1133">Transmembrane helix</keyword>
<evidence type="ECO:0000313" key="2">
    <source>
        <dbReference type="EMBL" id="CAG7784861.1"/>
    </source>
</evidence>
<organism evidence="2 3">
    <name type="scientific">Allacma fusca</name>
    <dbReference type="NCBI Taxonomy" id="39272"/>
    <lineage>
        <taxon>Eukaryota</taxon>
        <taxon>Metazoa</taxon>
        <taxon>Ecdysozoa</taxon>
        <taxon>Arthropoda</taxon>
        <taxon>Hexapoda</taxon>
        <taxon>Collembola</taxon>
        <taxon>Symphypleona</taxon>
        <taxon>Sminthuridae</taxon>
        <taxon>Allacma</taxon>
    </lineage>
</organism>
<keyword evidence="3" id="KW-1185">Reference proteome</keyword>
<feature type="non-terminal residue" evidence="2">
    <location>
        <position position="1"/>
    </location>
</feature>
<sequence length="61" mass="6816">NVSHSSSVQAISGFPCFNCAYLICQFGIIAIIRLLATGRKPFNKFDSYIHLIIMTTYVCID</sequence>
<dbReference type="AlphaFoldDB" id="A0A8J2K8F8"/>
<evidence type="ECO:0000313" key="3">
    <source>
        <dbReference type="Proteomes" id="UP000708208"/>
    </source>
</evidence>
<feature type="transmembrane region" description="Helical" evidence="1">
    <location>
        <begin position="12"/>
        <end position="36"/>
    </location>
</feature>
<name>A0A8J2K8F8_9HEXA</name>
<comment type="caution">
    <text evidence="2">The sequence shown here is derived from an EMBL/GenBank/DDBJ whole genome shotgun (WGS) entry which is preliminary data.</text>
</comment>
<accession>A0A8J2K8F8</accession>
<reference evidence="2" key="1">
    <citation type="submission" date="2021-06" db="EMBL/GenBank/DDBJ databases">
        <authorList>
            <person name="Hodson N. C."/>
            <person name="Mongue J. A."/>
            <person name="Jaron S. K."/>
        </authorList>
    </citation>
    <scope>NUCLEOTIDE SEQUENCE</scope>
</reference>
<gene>
    <name evidence="2" type="ORF">AFUS01_LOCUS23522</name>
</gene>
<keyword evidence="1" id="KW-0472">Membrane</keyword>